<dbReference type="OrthoDB" id="5585231at2759"/>
<evidence type="ECO:0000256" key="1">
    <source>
        <dbReference type="SAM" id="Coils"/>
    </source>
</evidence>
<dbReference type="Proteomes" id="UP000770661">
    <property type="component" value="Unassembled WGS sequence"/>
</dbReference>
<dbReference type="SUPFAM" id="SSF50729">
    <property type="entry name" value="PH domain-like"/>
    <property type="match status" value="1"/>
</dbReference>
<protein>
    <submittedName>
        <fullName evidence="4">Pleckstrin y domain-containing family G member 5</fullName>
    </submittedName>
</protein>
<dbReference type="SMART" id="SM00233">
    <property type="entry name" value="PH"/>
    <property type="match status" value="1"/>
</dbReference>
<dbReference type="GO" id="GO:0005886">
    <property type="term" value="C:plasma membrane"/>
    <property type="evidence" value="ECO:0007669"/>
    <property type="project" value="TreeGrafter"/>
</dbReference>
<proteinExistence type="predicted"/>
<dbReference type="GO" id="GO:0030139">
    <property type="term" value="C:endocytic vesicle"/>
    <property type="evidence" value="ECO:0007669"/>
    <property type="project" value="TreeGrafter"/>
</dbReference>
<name>A0A8J5D1N4_CHIOP</name>
<feature type="compositionally biased region" description="Polar residues" evidence="2">
    <location>
        <begin position="552"/>
        <end position="561"/>
    </location>
</feature>
<dbReference type="PANTHER" id="PTHR13217:SF11">
    <property type="entry name" value="PLECKSTRIN HOMOLOGY DOMAIN-CONTAINING FAMILY G MEMBER 5"/>
    <property type="match status" value="1"/>
</dbReference>
<dbReference type="GO" id="GO:0030424">
    <property type="term" value="C:axon"/>
    <property type="evidence" value="ECO:0007669"/>
    <property type="project" value="TreeGrafter"/>
</dbReference>
<dbReference type="EMBL" id="JACEEZ010001149">
    <property type="protein sequence ID" value="KAG0729454.1"/>
    <property type="molecule type" value="Genomic_DNA"/>
</dbReference>
<dbReference type="PANTHER" id="PTHR13217">
    <property type="entry name" value="PLECKSTRIN HOMOLOGY DOMAIN-CONTAINING FAMILY G MEMBER 7"/>
    <property type="match status" value="1"/>
</dbReference>
<evidence type="ECO:0000313" key="4">
    <source>
        <dbReference type="EMBL" id="KAG0729454.1"/>
    </source>
</evidence>
<feature type="region of interest" description="Disordered" evidence="2">
    <location>
        <begin position="160"/>
        <end position="255"/>
    </location>
</feature>
<feature type="coiled-coil region" evidence="1">
    <location>
        <begin position="127"/>
        <end position="154"/>
    </location>
</feature>
<comment type="caution">
    <text evidence="4">The sequence shown here is derived from an EMBL/GenBank/DDBJ whole genome shotgun (WGS) entry which is preliminary data.</text>
</comment>
<feature type="compositionally biased region" description="Low complexity" evidence="2">
    <location>
        <begin position="162"/>
        <end position="187"/>
    </location>
</feature>
<dbReference type="AlphaFoldDB" id="A0A8J5D1N4"/>
<dbReference type="GO" id="GO:0007266">
    <property type="term" value="P:Rho protein signal transduction"/>
    <property type="evidence" value="ECO:0007669"/>
    <property type="project" value="TreeGrafter"/>
</dbReference>
<dbReference type="InterPro" id="IPR001849">
    <property type="entry name" value="PH_domain"/>
</dbReference>
<dbReference type="Gene3D" id="2.30.29.30">
    <property type="entry name" value="Pleckstrin-homology domain (PH domain)/Phosphotyrosine-binding domain (PTB)"/>
    <property type="match status" value="1"/>
</dbReference>
<evidence type="ECO:0000256" key="2">
    <source>
        <dbReference type="SAM" id="MobiDB-lite"/>
    </source>
</evidence>
<feature type="region of interest" description="Disordered" evidence="2">
    <location>
        <begin position="548"/>
        <end position="571"/>
    </location>
</feature>
<feature type="domain" description="PH" evidence="3">
    <location>
        <begin position="12"/>
        <end position="141"/>
    </location>
</feature>
<organism evidence="4 5">
    <name type="scientific">Chionoecetes opilio</name>
    <name type="common">Atlantic snow crab</name>
    <name type="synonym">Cancer opilio</name>
    <dbReference type="NCBI Taxonomy" id="41210"/>
    <lineage>
        <taxon>Eukaryota</taxon>
        <taxon>Metazoa</taxon>
        <taxon>Ecdysozoa</taxon>
        <taxon>Arthropoda</taxon>
        <taxon>Crustacea</taxon>
        <taxon>Multicrustacea</taxon>
        <taxon>Malacostraca</taxon>
        <taxon>Eumalacostraca</taxon>
        <taxon>Eucarida</taxon>
        <taxon>Decapoda</taxon>
        <taxon>Pleocyemata</taxon>
        <taxon>Brachyura</taxon>
        <taxon>Eubrachyura</taxon>
        <taxon>Majoidea</taxon>
        <taxon>Majidae</taxon>
        <taxon>Chionoecetes</taxon>
    </lineage>
</organism>
<gene>
    <name evidence="4" type="primary">Plekhg5_1</name>
    <name evidence="4" type="ORF">GWK47_003476</name>
</gene>
<dbReference type="GO" id="GO:0043542">
    <property type="term" value="P:endothelial cell migration"/>
    <property type="evidence" value="ECO:0007669"/>
    <property type="project" value="TreeGrafter"/>
</dbReference>
<evidence type="ECO:0000259" key="3">
    <source>
        <dbReference type="SMART" id="SM00233"/>
    </source>
</evidence>
<sequence>MPGCPEHMARHLLHHGDLRLRDPHTSKMDVHVFLFTDLLSSLRSRSARRRRSSWCRVEVGHQADLAGCVDLHDDCVRVVVVVRPPYSVGRLVLVELKDNTALGIVSVSEWGVAVAAFTLQCPDQRSYKTWYDTLKRAKEQYREAQQARDAMIFEDMGHVGHLAPRSPRPGSSRASRVSSLAHSHSGSIDLNEASPAATQHHPSIDMSDVRASSASKRRPGIPKTPNTLSVTPPYATGQSLPNLTVESSNSLRVPGSSGINPKALSPGHSSPACLVSSACLDVACATVTVSSSLSCLSQGNRGVSYPPPSPRTLRRSAPVPQSRNPPLLKTRHVTSMVGSPQEVEQNEQDDAAGRGGAPRRVYRNDRMDNRRYHTAGAIDDIKKQDAKDSTIHKRLSWNYGQGPPPPPRELGSDPSKLGRHKLSLKNVSCESVHSSSGVSSTSSLHRSLGSEVEALENIDDNEEPSRTDGEATVVDLTVSDCTSLKISPHISTTYICHDSDITLGVCSQYITQPNSSPEPSENCENLVKIDVSETDPGISSVQITVTEGVAPTASSPNTKAESTAPGKTDNMRMREILLNDASVEASVYESGLSAPCEGRPKPASAPITIPGPIPLLAGNARVDRARRLPRHLTTFSVQDRCCRAEGRPATLSEPSFFAPSFAFQSYGL</sequence>
<feature type="compositionally biased region" description="Polar residues" evidence="2">
    <location>
        <begin position="224"/>
        <end position="251"/>
    </location>
</feature>
<accession>A0A8J5D1N4</accession>
<feature type="region of interest" description="Disordered" evidence="2">
    <location>
        <begin position="395"/>
        <end position="448"/>
    </location>
</feature>
<reference evidence="4" key="1">
    <citation type="submission" date="2020-07" db="EMBL/GenBank/DDBJ databases">
        <title>The High-quality genome of the commercially important snow crab, Chionoecetes opilio.</title>
        <authorList>
            <person name="Jeong J.-H."/>
            <person name="Ryu S."/>
        </authorList>
    </citation>
    <scope>NUCLEOTIDE SEQUENCE</scope>
    <source>
        <strain evidence="4">MADBK_172401_WGS</strain>
        <tissue evidence="4">Digestive gland</tissue>
    </source>
</reference>
<keyword evidence="1" id="KW-0175">Coiled coil</keyword>
<keyword evidence="5" id="KW-1185">Reference proteome</keyword>
<dbReference type="InterPro" id="IPR040181">
    <property type="entry name" value="PKHG5/7"/>
</dbReference>
<dbReference type="InterPro" id="IPR011993">
    <property type="entry name" value="PH-like_dom_sf"/>
</dbReference>
<feature type="region of interest" description="Disordered" evidence="2">
    <location>
        <begin position="296"/>
        <end position="368"/>
    </location>
</feature>
<feature type="compositionally biased region" description="Low complexity" evidence="2">
    <location>
        <begin position="428"/>
        <end position="448"/>
    </location>
</feature>
<evidence type="ECO:0000313" key="5">
    <source>
        <dbReference type="Proteomes" id="UP000770661"/>
    </source>
</evidence>